<dbReference type="EMBL" id="CAEMXZ010000081">
    <property type="protein sequence ID" value="CAB4323881.1"/>
    <property type="molecule type" value="Genomic_DNA"/>
</dbReference>
<dbReference type="AlphaFoldDB" id="A0A6J5YHF1"/>
<evidence type="ECO:0000259" key="1">
    <source>
        <dbReference type="Pfam" id="PF13649"/>
    </source>
</evidence>
<dbReference type="InterPro" id="IPR029063">
    <property type="entry name" value="SAM-dependent_MTases_sf"/>
</dbReference>
<reference evidence="2" key="1">
    <citation type="submission" date="2020-05" db="EMBL/GenBank/DDBJ databases">
        <authorList>
            <person name="Chiriac C."/>
            <person name="Salcher M."/>
            <person name="Ghai R."/>
            <person name="Kavagutti S V."/>
        </authorList>
    </citation>
    <scope>NUCLEOTIDE SEQUENCE</scope>
</reference>
<evidence type="ECO:0000313" key="3">
    <source>
        <dbReference type="EMBL" id="CAB4951699.1"/>
    </source>
</evidence>
<dbReference type="InterPro" id="IPR041698">
    <property type="entry name" value="Methyltransf_25"/>
</dbReference>
<proteinExistence type="predicted"/>
<accession>A0A6J5YHF1</accession>
<protein>
    <submittedName>
        <fullName evidence="2">Unannotated protein</fullName>
    </submittedName>
</protein>
<dbReference type="CDD" id="cd02440">
    <property type="entry name" value="AdoMet_MTases"/>
    <property type="match status" value="1"/>
</dbReference>
<evidence type="ECO:0000313" key="2">
    <source>
        <dbReference type="EMBL" id="CAB4323881.1"/>
    </source>
</evidence>
<dbReference type="Pfam" id="PF13649">
    <property type="entry name" value="Methyltransf_25"/>
    <property type="match status" value="1"/>
</dbReference>
<sequence length="242" mass="26086">MSYSESRSDAHPTPALFPADSRITTDVVTYGPDIANESSLRLLGNPDGKRVLVLGTGHGHNVVALARQGAHVIGVDSDLANIEATRDLAEAHEVRVELHQGDLAELPFVRADAIDIAVSTFELGRVADLDRVLRQVNRVLHTGSALTCSLPHPASLMLEESMQGAPRVSRSYGDQTAIRVGGQRVYARGVADLFSSFGRANFRVDTILEPTASGEGRRSPFWIESMAKVPATLILRGRKDGI</sequence>
<feature type="domain" description="Methyltransferase" evidence="1">
    <location>
        <begin position="51"/>
        <end position="143"/>
    </location>
</feature>
<name>A0A6J5YHF1_9ZZZZ</name>
<dbReference type="SUPFAM" id="SSF53335">
    <property type="entry name" value="S-adenosyl-L-methionine-dependent methyltransferases"/>
    <property type="match status" value="1"/>
</dbReference>
<gene>
    <name evidence="2" type="ORF">UFOPK1392_01643</name>
    <name evidence="3" type="ORF">UFOPK3733_01917</name>
</gene>
<organism evidence="2">
    <name type="scientific">freshwater metagenome</name>
    <dbReference type="NCBI Taxonomy" id="449393"/>
    <lineage>
        <taxon>unclassified sequences</taxon>
        <taxon>metagenomes</taxon>
        <taxon>ecological metagenomes</taxon>
    </lineage>
</organism>
<dbReference type="EMBL" id="CAFBNC010000131">
    <property type="protein sequence ID" value="CAB4951699.1"/>
    <property type="molecule type" value="Genomic_DNA"/>
</dbReference>
<dbReference type="Gene3D" id="3.40.50.150">
    <property type="entry name" value="Vaccinia Virus protein VP39"/>
    <property type="match status" value="1"/>
</dbReference>